<sequence>MAKDKNCDKIEKDYTKATDEGRLYIKTIDFFKQEKIQDTIEKILESRIIKGIEEKKSSLPN</sequence>
<organism evidence="2 3">
    <name type="scientific">Flagellimonas taeanensis</name>
    <dbReference type="NCBI Taxonomy" id="1005926"/>
    <lineage>
        <taxon>Bacteria</taxon>
        <taxon>Pseudomonadati</taxon>
        <taxon>Bacteroidota</taxon>
        <taxon>Flavobacteriia</taxon>
        <taxon>Flavobacteriales</taxon>
        <taxon>Flavobacteriaceae</taxon>
        <taxon>Flagellimonas</taxon>
    </lineage>
</organism>
<dbReference type="EMBL" id="FOKU01000008">
    <property type="protein sequence ID" value="SFC29725.1"/>
    <property type="molecule type" value="Genomic_DNA"/>
</dbReference>
<dbReference type="Proteomes" id="UP000198940">
    <property type="component" value="Unassembled WGS sequence"/>
</dbReference>
<accession>A0A1M6ZPZ0</accession>
<gene>
    <name evidence="1" type="ORF">SAMN04487891_108171</name>
    <name evidence="2" type="ORF">SAMN05216293_3196</name>
</gene>
<dbReference type="Proteomes" id="UP000184031">
    <property type="component" value="Unassembled WGS sequence"/>
</dbReference>
<dbReference type="STRING" id="1055723.SAMN05216293_3196"/>
<dbReference type="EMBL" id="FRAT01000009">
    <property type="protein sequence ID" value="SHL32459.1"/>
    <property type="molecule type" value="Genomic_DNA"/>
</dbReference>
<name>A0A1M6ZPZ0_9FLAO</name>
<dbReference type="RefSeq" id="WP_072881725.1">
    <property type="nucleotide sequence ID" value="NZ_FOKU01000008.1"/>
</dbReference>
<reference evidence="2 3" key="1">
    <citation type="submission" date="2016-11" db="EMBL/GenBank/DDBJ databases">
        <authorList>
            <person name="Varghese N."/>
            <person name="Submissions S."/>
        </authorList>
    </citation>
    <scope>NUCLEOTIDE SEQUENCE [LARGE SCALE GENOMIC DNA]</scope>
    <source>
        <strain evidence="2 3">CGMCC 1.12174</strain>
        <strain evidence="1 4">DSM 26351</strain>
    </source>
</reference>
<evidence type="ECO:0000313" key="3">
    <source>
        <dbReference type="Proteomes" id="UP000184031"/>
    </source>
</evidence>
<dbReference type="AlphaFoldDB" id="A0A1M6ZPZ0"/>
<proteinExistence type="predicted"/>
<keyword evidence="4" id="KW-1185">Reference proteome</keyword>
<comment type="caution">
    <text evidence="2">The sequence shown here is derived from an EMBL/GenBank/DDBJ whole genome shotgun (WGS) entry which is preliminary data.</text>
</comment>
<evidence type="ECO:0000313" key="4">
    <source>
        <dbReference type="Proteomes" id="UP000198940"/>
    </source>
</evidence>
<evidence type="ECO:0000313" key="2">
    <source>
        <dbReference type="EMBL" id="SHL32459.1"/>
    </source>
</evidence>
<evidence type="ECO:0000313" key="1">
    <source>
        <dbReference type="EMBL" id="SFC29725.1"/>
    </source>
</evidence>
<protein>
    <submittedName>
        <fullName evidence="2">Uncharacterized protein</fullName>
    </submittedName>
</protein>